<reference evidence="2 3" key="1">
    <citation type="submission" date="2017-09" db="EMBL/GenBank/DDBJ databases">
        <title>Depth-based differentiation of microbial function through sediment-hosted aquifers and enrichment of novel symbionts in the deep terrestrial subsurface.</title>
        <authorList>
            <person name="Probst A.J."/>
            <person name="Ladd B."/>
            <person name="Jarett J.K."/>
            <person name="Geller-Mcgrath D.E."/>
            <person name="Sieber C.M."/>
            <person name="Emerson J.B."/>
            <person name="Anantharaman K."/>
            <person name="Thomas B.C."/>
            <person name="Malmstrom R."/>
            <person name="Stieglmeier M."/>
            <person name="Klingl A."/>
            <person name="Woyke T."/>
            <person name="Ryan C.M."/>
            <person name="Banfield J.F."/>
        </authorList>
    </citation>
    <scope>NUCLEOTIDE SEQUENCE [LARGE SCALE GENOMIC DNA]</scope>
    <source>
        <strain evidence="2">CG23_combo_of_CG06-09_8_20_14_all_41_10</strain>
    </source>
</reference>
<name>A0A2G9YLA9_9BACT</name>
<sequence>MTVFYSSGCLLPFLIVFNLIFGRLFFNTRHWLTIEGVLILLFMLYSYIFSRRIINSVRRKDNVIDVEGEIVKEKEVLKK</sequence>
<keyword evidence="1" id="KW-0472">Membrane</keyword>
<dbReference type="Proteomes" id="UP000231292">
    <property type="component" value="Unassembled WGS sequence"/>
</dbReference>
<evidence type="ECO:0000313" key="3">
    <source>
        <dbReference type="Proteomes" id="UP000231292"/>
    </source>
</evidence>
<feature type="transmembrane region" description="Helical" evidence="1">
    <location>
        <begin position="32"/>
        <end position="50"/>
    </location>
</feature>
<dbReference type="AlphaFoldDB" id="A0A2G9YLA9"/>
<evidence type="ECO:0000313" key="2">
    <source>
        <dbReference type="EMBL" id="PIP19493.1"/>
    </source>
</evidence>
<keyword evidence="1" id="KW-0812">Transmembrane</keyword>
<comment type="caution">
    <text evidence="2">The sequence shown here is derived from an EMBL/GenBank/DDBJ whole genome shotgun (WGS) entry which is preliminary data.</text>
</comment>
<protein>
    <submittedName>
        <fullName evidence="2">Uncharacterized protein</fullName>
    </submittedName>
</protein>
<gene>
    <name evidence="2" type="ORF">COX41_02575</name>
</gene>
<organism evidence="2 3">
    <name type="scientific">Candidatus Sherwoodlollariibacterium unditelluris</name>
    <dbReference type="NCBI Taxonomy" id="1974757"/>
    <lineage>
        <taxon>Bacteria</taxon>
        <taxon>Pseudomonadati</taxon>
        <taxon>Candidatus Omnitrophota</taxon>
        <taxon>Candidatus Sherwoodlollariibacterium</taxon>
    </lineage>
</organism>
<accession>A0A2G9YLA9</accession>
<keyword evidence="1" id="KW-1133">Transmembrane helix</keyword>
<evidence type="ECO:0000256" key="1">
    <source>
        <dbReference type="SAM" id="Phobius"/>
    </source>
</evidence>
<dbReference type="EMBL" id="PCRK01000057">
    <property type="protein sequence ID" value="PIP19493.1"/>
    <property type="molecule type" value="Genomic_DNA"/>
</dbReference>
<proteinExistence type="predicted"/>
<feature type="transmembrane region" description="Helical" evidence="1">
    <location>
        <begin position="7"/>
        <end position="26"/>
    </location>
</feature>